<evidence type="ECO:0000313" key="1">
    <source>
        <dbReference type="EMBL" id="GFR95912.1"/>
    </source>
</evidence>
<organism evidence="1 2">
    <name type="scientific">Elysia marginata</name>
    <dbReference type="NCBI Taxonomy" id="1093978"/>
    <lineage>
        <taxon>Eukaryota</taxon>
        <taxon>Metazoa</taxon>
        <taxon>Spiralia</taxon>
        <taxon>Lophotrochozoa</taxon>
        <taxon>Mollusca</taxon>
        <taxon>Gastropoda</taxon>
        <taxon>Heterobranchia</taxon>
        <taxon>Euthyneura</taxon>
        <taxon>Panpulmonata</taxon>
        <taxon>Sacoglossa</taxon>
        <taxon>Placobranchoidea</taxon>
        <taxon>Plakobranchidae</taxon>
        <taxon>Elysia</taxon>
    </lineage>
</organism>
<protein>
    <submittedName>
        <fullName evidence="1">Uncharacterized protein</fullName>
    </submittedName>
</protein>
<keyword evidence="2" id="KW-1185">Reference proteome</keyword>
<dbReference type="EMBL" id="BMAT01012639">
    <property type="protein sequence ID" value="GFR95912.1"/>
    <property type="molecule type" value="Genomic_DNA"/>
</dbReference>
<proteinExistence type="predicted"/>
<reference evidence="1 2" key="1">
    <citation type="journal article" date="2021" name="Elife">
        <title>Chloroplast acquisition without the gene transfer in kleptoplastic sea slugs, Plakobranchus ocellatus.</title>
        <authorList>
            <person name="Maeda T."/>
            <person name="Takahashi S."/>
            <person name="Yoshida T."/>
            <person name="Shimamura S."/>
            <person name="Takaki Y."/>
            <person name="Nagai Y."/>
            <person name="Toyoda A."/>
            <person name="Suzuki Y."/>
            <person name="Arimoto A."/>
            <person name="Ishii H."/>
            <person name="Satoh N."/>
            <person name="Nishiyama T."/>
            <person name="Hasebe M."/>
            <person name="Maruyama T."/>
            <person name="Minagawa J."/>
            <person name="Obokata J."/>
            <person name="Shigenobu S."/>
        </authorList>
    </citation>
    <scope>NUCLEOTIDE SEQUENCE [LARGE SCALE GENOMIC DNA]</scope>
</reference>
<evidence type="ECO:0000313" key="2">
    <source>
        <dbReference type="Proteomes" id="UP000762676"/>
    </source>
</evidence>
<name>A0AAV4HER3_9GAST</name>
<sequence>MVKNANSSRLSKQAARSCYRTAVYFSGRKGSQSTCWPPANLMMKIGFSGIPVYDIFRLDVVSSVSGQKMLRLNRARDTGRQRFGNVIYDFTVCIDSTHAVYKTTPA</sequence>
<gene>
    <name evidence="1" type="ORF">ElyMa_006284700</name>
</gene>
<dbReference type="Proteomes" id="UP000762676">
    <property type="component" value="Unassembled WGS sequence"/>
</dbReference>
<accession>A0AAV4HER3</accession>
<dbReference type="AlphaFoldDB" id="A0AAV4HER3"/>
<comment type="caution">
    <text evidence="1">The sequence shown here is derived from an EMBL/GenBank/DDBJ whole genome shotgun (WGS) entry which is preliminary data.</text>
</comment>